<dbReference type="Pfam" id="PF12686">
    <property type="entry name" value="DUF3800"/>
    <property type="match status" value="1"/>
</dbReference>
<comment type="caution">
    <text evidence="1">The sequence shown here is derived from an EMBL/GenBank/DDBJ whole genome shotgun (WGS) entry which is preliminary data.</text>
</comment>
<dbReference type="InterPro" id="IPR024524">
    <property type="entry name" value="DUF3800"/>
</dbReference>
<evidence type="ECO:0000313" key="1">
    <source>
        <dbReference type="EMBL" id="PSH67197.1"/>
    </source>
</evidence>
<evidence type="ECO:0008006" key="3">
    <source>
        <dbReference type="Google" id="ProtNLM"/>
    </source>
</evidence>
<organism evidence="1 2">
    <name type="scientific">Phyllobacterium sophorae</name>
    <dbReference type="NCBI Taxonomy" id="1520277"/>
    <lineage>
        <taxon>Bacteria</taxon>
        <taxon>Pseudomonadati</taxon>
        <taxon>Pseudomonadota</taxon>
        <taxon>Alphaproteobacteria</taxon>
        <taxon>Hyphomicrobiales</taxon>
        <taxon>Phyllobacteriaceae</taxon>
        <taxon>Phyllobacterium</taxon>
    </lineage>
</organism>
<proteinExistence type="predicted"/>
<gene>
    <name evidence="1" type="ORF">CU103_02220</name>
</gene>
<dbReference type="EMBL" id="PGGM01000001">
    <property type="protein sequence ID" value="PSH67197.1"/>
    <property type="molecule type" value="Genomic_DNA"/>
</dbReference>
<dbReference type="AlphaFoldDB" id="A0A2P7BL46"/>
<protein>
    <recommendedName>
        <fullName evidence="3">DUF3800 domain-containing protein</fullName>
    </recommendedName>
</protein>
<reference evidence="2" key="1">
    <citation type="submission" date="2017-11" db="EMBL/GenBank/DDBJ databases">
        <authorList>
            <person name="Kuznetsova I."/>
            <person name="Sazanova A."/>
            <person name="Chirak E."/>
            <person name="Safronova V."/>
            <person name="Willems A."/>
        </authorList>
    </citation>
    <scope>NUCLEOTIDE SEQUENCE [LARGE SCALE GENOMIC DNA]</scope>
    <source>
        <strain evidence="2">CCBAU 03422</strain>
    </source>
</reference>
<dbReference type="RefSeq" id="WP_106662264.1">
    <property type="nucleotide sequence ID" value="NZ_PGGM01000001.1"/>
</dbReference>
<dbReference type="Proteomes" id="UP000241764">
    <property type="component" value="Unassembled WGS sequence"/>
</dbReference>
<keyword evidence="2" id="KW-1185">Reference proteome</keyword>
<evidence type="ECO:0000313" key="2">
    <source>
        <dbReference type="Proteomes" id="UP000241764"/>
    </source>
</evidence>
<accession>A0A2P7BL46</accession>
<sequence length="271" mass="30954">MVQSFVAYIDESGDEGFGKLRQEGKTGQSRWLSLGSAIVSAENDRFVPSWRNEIMELFPKKQNRDLHFRYLNHDQRVAACSVLAAKPVGICVVASNKETLIDSPKFEIFKRKQHLYNYLVRFLLERITDACAKAAARDGDSAKLSIVFSRRSGTDYQSMREYLCLMRDGKEVLRPVRSINWNVLDPDNIRVENHSIRAGLQIADIFTSATSSALDPNEFGHIEPRYALTLRNRYIRRNKRILDCGLTLIPAIGRCPLSNEQLAFIEEINKK</sequence>
<dbReference type="OrthoDB" id="9792394at2"/>
<name>A0A2P7BL46_9HYPH</name>